<dbReference type="CDD" id="cd00383">
    <property type="entry name" value="trans_reg_C"/>
    <property type="match status" value="1"/>
</dbReference>
<dbReference type="GO" id="GO:0003677">
    <property type="term" value="F:DNA binding"/>
    <property type="evidence" value="ECO:0007669"/>
    <property type="project" value="UniProtKB-UniRule"/>
</dbReference>
<organism evidence="5 6">
    <name type="scientific">Tsuneonella aeria</name>
    <dbReference type="NCBI Taxonomy" id="1837929"/>
    <lineage>
        <taxon>Bacteria</taxon>
        <taxon>Pseudomonadati</taxon>
        <taxon>Pseudomonadota</taxon>
        <taxon>Alphaproteobacteria</taxon>
        <taxon>Sphingomonadales</taxon>
        <taxon>Erythrobacteraceae</taxon>
        <taxon>Tsuneonella</taxon>
    </lineage>
</organism>
<evidence type="ECO:0000256" key="2">
    <source>
        <dbReference type="PROSITE-ProRule" id="PRU01091"/>
    </source>
</evidence>
<gene>
    <name evidence="5" type="ORF">GRI40_08285</name>
</gene>
<dbReference type="InterPro" id="IPR036388">
    <property type="entry name" value="WH-like_DNA-bd_sf"/>
</dbReference>
<evidence type="ECO:0000256" key="3">
    <source>
        <dbReference type="SAM" id="Phobius"/>
    </source>
</evidence>
<keyword evidence="3" id="KW-0812">Transmembrane</keyword>
<feature type="transmembrane region" description="Helical" evidence="3">
    <location>
        <begin position="140"/>
        <end position="159"/>
    </location>
</feature>
<dbReference type="InterPro" id="IPR001867">
    <property type="entry name" value="OmpR/PhoB-type_DNA-bd"/>
</dbReference>
<keyword evidence="3" id="KW-0472">Membrane</keyword>
<dbReference type="Gene3D" id="1.25.40.10">
    <property type="entry name" value="Tetratricopeptide repeat domain"/>
    <property type="match status" value="2"/>
</dbReference>
<accession>A0A6I4TD99</accession>
<keyword evidence="6" id="KW-1185">Reference proteome</keyword>
<feature type="domain" description="OmpR/PhoB-type" evidence="4">
    <location>
        <begin position="19"/>
        <end position="117"/>
    </location>
</feature>
<dbReference type="RefSeq" id="WP_160610881.1">
    <property type="nucleotide sequence ID" value="NZ_WTZA01000001.1"/>
</dbReference>
<dbReference type="GO" id="GO:0006355">
    <property type="term" value="P:regulation of DNA-templated transcription"/>
    <property type="evidence" value="ECO:0007669"/>
    <property type="project" value="InterPro"/>
</dbReference>
<evidence type="ECO:0000313" key="6">
    <source>
        <dbReference type="Proteomes" id="UP000439522"/>
    </source>
</evidence>
<reference evidence="5 6" key="1">
    <citation type="submission" date="2019-12" db="EMBL/GenBank/DDBJ databases">
        <title>Genomic-based taxomic classification of the family Erythrobacteraceae.</title>
        <authorList>
            <person name="Xu L."/>
        </authorList>
    </citation>
    <scope>NUCLEOTIDE SEQUENCE [LARGE SCALE GENOMIC DNA]</scope>
    <source>
        <strain evidence="5 6">100921-2</strain>
    </source>
</reference>
<sequence length="510" mass="55897">MDVQRTEFDYVSPRDLSRVPAFAIGPLHVDPPTRTIFLAERKAVLEPRVMQVLVALGLEPGQVLSRDDLIALCWNGVIVGDNAINRVISLIRQALAAVAGDAVHLETITKVGFRLVVAHPEGADNSPDTPDIAKTSRRGMMAYAGLAAIAAAGGAALIGRKTLFGDRADPDSVELVERARLLQLTGEPGTSEQAISFLKQAVTIDPRHADAWGALSLAYLLALAGFTGRDTATMAELMTNAAQRGLELEPDQRDAAAVLAFSRPAFGNYARFDRATERIVRRYPDYWYAYARRAMFLRDVGRVNESLPFADRSIELDPMLPIGWGNVALGHFLAGDVRESDARFEQAGARWPAHGYLWNTRFQLLLESRRYDAAASLALDPQARPDYVPREAGEWNARLAWALRDGDRQALAGQRSMLVEQAAQAPQAAQYNAPLLVMMGFAEDALDSLTRLYAIAGTAPGVAHQTATVVLFRPSMTALQSDERYRALLEVSGLEAYWQQSGSQPDFRRN</sequence>
<dbReference type="GO" id="GO:0000160">
    <property type="term" value="P:phosphorelay signal transduction system"/>
    <property type="evidence" value="ECO:0007669"/>
    <property type="project" value="InterPro"/>
</dbReference>
<evidence type="ECO:0000259" key="4">
    <source>
        <dbReference type="PROSITE" id="PS51755"/>
    </source>
</evidence>
<dbReference type="Gene3D" id="1.10.10.10">
    <property type="entry name" value="Winged helix-like DNA-binding domain superfamily/Winged helix DNA-binding domain"/>
    <property type="match status" value="1"/>
</dbReference>
<feature type="DNA-binding region" description="OmpR/PhoB-type" evidence="2">
    <location>
        <begin position="19"/>
        <end position="117"/>
    </location>
</feature>
<keyword evidence="3" id="KW-1133">Transmembrane helix</keyword>
<dbReference type="SUPFAM" id="SSF46894">
    <property type="entry name" value="C-terminal effector domain of the bipartite response regulators"/>
    <property type="match status" value="1"/>
</dbReference>
<dbReference type="SMART" id="SM00862">
    <property type="entry name" value="Trans_reg_C"/>
    <property type="match status" value="1"/>
</dbReference>
<evidence type="ECO:0000313" key="5">
    <source>
        <dbReference type="EMBL" id="MXO75212.1"/>
    </source>
</evidence>
<dbReference type="Pfam" id="PF00486">
    <property type="entry name" value="Trans_reg_C"/>
    <property type="match status" value="1"/>
</dbReference>
<proteinExistence type="predicted"/>
<comment type="caution">
    <text evidence="5">The sequence shown here is derived from an EMBL/GenBank/DDBJ whole genome shotgun (WGS) entry which is preliminary data.</text>
</comment>
<dbReference type="Proteomes" id="UP000439522">
    <property type="component" value="Unassembled WGS sequence"/>
</dbReference>
<evidence type="ECO:0000256" key="1">
    <source>
        <dbReference type="ARBA" id="ARBA00023125"/>
    </source>
</evidence>
<name>A0A6I4TD99_9SPHN</name>
<keyword evidence="1 2" id="KW-0238">DNA-binding</keyword>
<dbReference type="EMBL" id="WTZA01000001">
    <property type="protein sequence ID" value="MXO75212.1"/>
    <property type="molecule type" value="Genomic_DNA"/>
</dbReference>
<protein>
    <recommendedName>
        <fullName evidence="4">OmpR/PhoB-type domain-containing protein</fullName>
    </recommendedName>
</protein>
<dbReference type="OrthoDB" id="7503051at2"/>
<dbReference type="PROSITE" id="PS51755">
    <property type="entry name" value="OMPR_PHOB"/>
    <property type="match status" value="1"/>
</dbReference>
<dbReference type="AlphaFoldDB" id="A0A6I4TD99"/>
<dbReference type="SUPFAM" id="SSF48452">
    <property type="entry name" value="TPR-like"/>
    <property type="match status" value="1"/>
</dbReference>
<dbReference type="InterPro" id="IPR011990">
    <property type="entry name" value="TPR-like_helical_dom_sf"/>
</dbReference>
<dbReference type="InterPro" id="IPR016032">
    <property type="entry name" value="Sig_transdc_resp-reg_C-effctor"/>
</dbReference>